<organism evidence="1 2">
    <name type="scientific">Citrus sinensis</name>
    <name type="common">Sweet orange</name>
    <name type="synonym">Citrus aurantium var. sinensis</name>
    <dbReference type="NCBI Taxonomy" id="2711"/>
    <lineage>
        <taxon>Eukaryota</taxon>
        <taxon>Viridiplantae</taxon>
        <taxon>Streptophyta</taxon>
        <taxon>Embryophyta</taxon>
        <taxon>Tracheophyta</taxon>
        <taxon>Spermatophyta</taxon>
        <taxon>Magnoliopsida</taxon>
        <taxon>eudicotyledons</taxon>
        <taxon>Gunneridae</taxon>
        <taxon>Pentapetalae</taxon>
        <taxon>rosids</taxon>
        <taxon>malvids</taxon>
        <taxon>Sapindales</taxon>
        <taxon>Rutaceae</taxon>
        <taxon>Aurantioideae</taxon>
        <taxon>Citrus</taxon>
    </lineage>
</organism>
<dbReference type="EMBL" id="CM039176">
    <property type="protein sequence ID" value="KAH9712161.1"/>
    <property type="molecule type" value="Genomic_DNA"/>
</dbReference>
<evidence type="ECO:0000313" key="1">
    <source>
        <dbReference type="EMBL" id="KAH9712161.1"/>
    </source>
</evidence>
<proteinExistence type="predicted"/>
<keyword evidence="2" id="KW-1185">Reference proteome</keyword>
<gene>
    <name evidence="1" type="ORF">KPL71_019963</name>
</gene>
<name>A0ACB8J3R0_CITSI</name>
<protein>
    <submittedName>
        <fullName evidence="1">Metal transporter Nramp3</fullName>
    </submittedName>
</protein>
<dbReference type="Proteomes" id="UP000829398">
    <property type="component" value="Chromosome 7"/>
</dbReference>
<comment type="caution">
    <text evidence="1">The sequence shown here is derived from an EMBL/GenBank/DDBJ whole genome shotgun (WGS) entry which is preliminary data.</text>
</comment>
<evidence type="ECO:0000313" key="2">
    <source>
        <dbReference type="Proteomes" id="UP000829398"/>
    </source>
</evidence>
<sequence>MPPQQHEQEQDHLLPLLADDREERAYDPTEKVVVIGLDDGDLDNLSTAPPFSWKKLWLFTGPGFLMSIAFLDPGNLEGDLQSGAIAGYSLLWLLLWATAVGLLVQLLSARLGVATGRHLAELCREEYPSWARMVLWVMAELALIGSDIQEVIGSAIAIKILSNGILPLWSGVVITALDCFIFLFLENYGVRKLEAVFAVLIATMALSFAWMFGETKPSGSELLIGILVPKLSSKTIQQAVGVVGCIIMPHNVFLHSALVQSRDIDNNKKGRVQEALRYYSIESTLALVVSFMINLFVTTVFAKGFYGTEQANNIGLVNAGQYLQEKYGGGLFPILYIWGIGLLAAGQSSTITGTYAGQFIMGGFLNLRLKKWLRALITRSCAIVPTIIVALVFDTSEDMLDVLNEWLNVLQSVQIPFALIPLLYLVSQEHIMGTFKIGPVLKMVSWLVAVLVILINGYLLLEFFSSEVNGVLIATVIGVFTAGYVAFIIYLVSRGITFSSWRAHPKLNCSGAVELFITMDSTEQILEIDTASSLIEQLGKALVELEALKNAPFDKVQWKEIEEHFYNLETTLKRKSEELEAREKEYEEKESKTHALLAEREAAVAAKEQDFIDRVQELKDAAVAAIGDARANYQPTSLDPADEGDNQDSKVSSSLGDNKSPEEDFPHEMSENDKGVNVKPRPELTQFCKQMDAKGLLNFIIENRKNLYAIREELPVALESATEPARLVLDLLEGFYLPDETNQPLDERNAALQGMRKSCTMIIEAMAALLARIDPGADHLLNPETKQQAKAIADEWKPKLANAGIEAADANSLEALAFLQLLATFRIASEFDEEELCKLVLVVPHCRQAPELCHSLGLAHKVPVIGHGSVFSEKSVTLLGIIEILVNNAKQIDAVHLIHAFQLTENFPPVPLLKTYLKDLRRNSQGKGGNSGGATGAQNDANAQELAALKAVISCIERYKLEAEYPLDPLQKRVAQLERSKSDKKRGRDFSKHQQSKKHRANGGYRGFRASGGNAASSRQAPPVYADRTVYGAMPARYHQAASNHYDYQVSGQSAYAQQINDQRLYYYPQDDRVAPNSYNAAPANYNGYAGSGLQPSHQPYM</sequence>
<reference evidence="2" key="1">
    <citation type="journal article" date="2023" name="Hortic. Res.">
        <title>A chromosome-level phased genome enabling allele-level studies in sweet orange: a case study on citrus Huanglongbing tolerance.</title>
        <authorList>
            <person name="Wu B."/>
            <person name="Yu Q."/>
            <person name="Deng Z."/>
            <person name="Duan Y."/>
            <person name="Luo F."/>
            <person name="Gmitter F. Jr."/>
        </authorList>
    </citation>
    <scope>NUCLEOTIDE SEQUENCE [LARGE SCALE GENOMIC DNA]</scope>
    <source>
        <strain evidence="2">cv. Valencia</strain>
    </source>
</reference>
<accession>A0ACB8J3R0</accession>